<dbReference type="EMBL" id="BLAL01000079">
    <property type="protein sequence ID" value="GES84298.1"/>
    <property type="molecule type" value="Genomic_DNA"/>
</dbReference>
<evidence type="ECO:0000313" key="1">
    <source>
        <dbReference type="EMBL" id="GES84298.1"/>
    </source>
</evidence>
<evidence type="ECO:0000313" key="2">
    <source>
        <dbReference type="Proteomes" id="UP000615446"/>
    </source>
</evidence>
<name>A0A8H3LEV2_9GLOM</name>
<accession>A0A8H3LEV2</accession>
<gene>
    <name evidence="1" type="ORF">RCL2_001142200</name>
</gene>
<sequence length="156" mass="18312">MRQPLTKKCSTFKSCFLDINETQHYLTEPLISYINEIDKDLKEELVAENDELVNDDDNIYSDPSELHIDDLFQDWDMVQSKVNVYAKHYGFVANKVSKDLHPVDKSIVQRRDFKCWKSGKIRLTHQCDTKTIKLAPKNLHFPQSILDKIEYYTLNG</sequence>
<proteinExistence type="predicted"/>
<reference evidence="1" key="1">
    <citation type="submission" date="2019-10" db="EMBL/GenBank/DDBJ databases">
        <title>Conservation and host-specific expression of non-tandemly repeated heterogenous ribosome RNA gene in arbuscular mycorrhizal fungi.</title>
        <authorList>
            <person name="Maeda T."/>
            <person name="Kobayashi Y."/>
            <person name="Nakagawa T."/>
            <person name="Ezawa T."/>
            <person name="Yamaguchi K."/>
            <person name="Bino T."/>
            <person name="Nishimoto Y."/>
            <person name="Shigenobu S."/>
            <person name="Kawaguchi M."/>
        </authorList>
    </citation>
    <scope>NUCLEOTIDE SEQUENCE</scope>
    <source>
        <strain evidence="1">HR1</strain>
    </source>
</reference>
<organism evidence="1 2">
    <name type="scientific">Rhizophagus clarus</name>
    <dbReference type="NCBI Taxonomy" id="94130"/>
    <lineage>
        <taxon>Eukaryota</taxon>
        <taxon>Fungi</taxon>
        <taxon>Fungi incertae sedis</taxon>
        <taxon>Mucoromycota</taxon>
        <taxon>Glomeromycotina</taxon>
        <taxon>Glomeromycetes</taxon>
        <taxon>Glomerales</taxon>
        <taxon>Glomeraceae</taxon>
        <taxon>Rhizophagus</taxon>
    </lineage>
</organism>
<evidence type="ECO:0008006" key="3">
    <source>
        <dbReference type="Google" id="ProtNLM"/>
    </source>
</evidence>
<protein>
    <recommendedName>
        <fullName evidence="3">FAR1 domain-containing protein</fullName>
    </recommendedName>
</protein>
<dbReference type="AlphaFoldDB" id="A0A8H3LEV2"/>
<comment type="caution">
    <text evidence="1">The sequence shown here is derived from an EMBL/GenBank/DDBJ whole genome shotgun (WGS) entry which is preliminary data.</text>
</comment>
<dbReference type="OrthoDB" id="2326215at2759"/>
<dbReference type="Proteomes" id="UP000615446">
    <property type="component" value="Unassembled WGS sequence"/>
</dbReference>